<evidence type="ECO:0000313" key="2">
    <source>
        <dbReference type="EMBL" id="RLE53090.1"/>
    </source>
</evidence>
<dbReference type="EMBL" id="QMQV01000027">
    <property type="protein sequence ID" value="RLE49664.1"/>
    <property type="molecule type" value="Genomic_DNA"/>
</dbReference>
<dbReference type="Proteomes" id="UP000278475">
    <property type="component" value="Unassembled WGS sequence"/>
</dbReference>
<sequence>MRESIEALFASLEKHVNMVKLDYPEMSVIGIGSLGVETALPLIEQHRGDKIRVGLIYSSFDGLTAILEKLGLKQDVLRKAAVKTLEREKISSLWPLSYENAGGGNFFKEVKRAGLHKPKLAVIVAAAYDGLSSGIACRLAEFYRDHGVKTVFFAIMPSADEPEVHMFNAYCALANLLGKRAADVVTLMSRDRLEKFEVIDAYGKPFRGLQALGVMLRVLHRFVGEAEWFAHSSKELDIRHFTPLLALSTSLEIYGSIKNMLRVAAINKLLDIELDSAQCLFVYPTLLGLLSDVTHETFIRAVTAWLEGRAKLSLIHVAEPRYVKLGFDKIDLLLLIGGFKLKDLVDRVLHEGYLKFKSVAVERKLVKEEVLRDLEEALNGYLERFS</sequence>
<protein>
    <submittedName>
        <fullName evidence="1">Uncharacterized protein</fullName>
    </submittedName>
</protein>
<evidence type="ECO:0000313" key="4">
    <source>
        <dbReference type="Proteomes" id="UP000278475"/>
    </source>
</evidence>
<evidence type="ECO:0000313" key="3">
    <source>
        <dbReference type="Proteomes" id="UP000272051"/>
    </source>
</evidence>
<organism evidence="1 4">
    <name type="scientific">Thermoproteota archaeon</name>
    <dbReference type="NCBI Taxonomy" id="2056631"/>
    <lineage>
        <taxon>Archaea</taxon>
        <taxon>Thermoproteota</taxon>
    </lineage>
</organism>
<gene>
    <name evidence="1" type="ORF">DRJ31_04135</name>
    <name evidence="2" type="ORF">DRJ33_01985</name>
</gene>
<name>A0A497EQK8_9CREN</name>
<reference evidence="3 4" key="1">
    <citation type="submission" date="2018-06" db="EMBL/GenBank/DDBJ databases">
        <title>Extensive metabolic versatility and redundancy in microbially diverse, dynamic hydrothermal sediments.</title>
        <authorList>
            <person name="Dombrowski N."/>
            <person name="Teske A."/>
            <person name="Baker B.J."/>
        </authorList>
    </citation>
    <scope>NUCLEOTIDE SEQUENCE [LARGE SCALE GENOMIC DNA]</scope>
    <source>
        <strain evidence="2">B34_G17</strain>
        <strain evidence="1">B66_G16</strain>
    </source>
</reference>
<dbReference type="InterPro" id="IPR036525">
    <property type="entry name" value="Tubulin/FtsZ_GTPase_sf"/>
</dbReference>
<dbReference type="AlphaFoldDB" id="A0A497EQK8"/>
<dbReference type="SUPFAM" id="SSF52490">
    <property type="entry name" value="Tubulin nucleotide-binding domain-like"/>
    <property type="match status" value="1"/>
</dbReference>
<evidence type="ECO:0000313" key="1">
    <source>
        <dbReference type="EMBL" id="RLE49664.1"/>
    </source>
</evidence>
<dbReference type="Proteomes" id="UP000272051">
    <property type="component" value="Unassembled WGS sequence"/>
</dbReference>
<comment type="caution">
    <text evidence="1">The sequence shown here is derived from an EMBL/GenBank/DDBJ whole genome shotgun (WGS) entry which is preliminary data.</text>
</comment>
<dbReference type="EMBL" id="QMQX01000022">
    <property type="protein sequence ID" value="RLE53090.1"/>
    <property type="molecule type" value="Genomic_DNA"/>
</dbReference>
<dbReference type="Gene3D" id="3.40.50.1440">
    <property type="entry name" value="Tubulin/FtsZ, GTPase domain"/>
    <property type="match status" value="1"/>
</dbReference>
<accession>A0A497EQK8</accession>
<proteinExistence type="predicted"/>